<evidence type="ECO:0000256" key="6">
    <source>
        <dbReference type="ARBA" id="ARBA00023277"/>
    </source>
</evidence>
<dbReference type="STRING" id="9516.ENSCCAP00000021041"/>
<dbReference type="Proteomes" id="UP000233040">
    <property type="component" value="Unassembled WGS sequence"/>
</dbReference>
<dbReference type="InterPro" id="IPR007062">
    <property type="entry name" value="PPI-2"/>
</dbReference>
<evidence type="ECO:0000256" key="4">
    <source>
        <dbReference type="ARBA" id="ARBA00022600"/>
    </source>
</evidence>
<keyword evidence="3" id="KW-0597">Phosphoprotein</keyword>
<evidence type="ECO:0000313" key="9">
    <source>
        <dbReference type="Proteomes" id="UP000233040"/>
    </source>
</evidence>
<name>A0A2K5QYR4_CEBIM</name>
<dbReference type="GeneTree" id="ENSGT00390000004757"/>
<dbReference type="PANTHER" id="PTHR12398:SF35">
    <property type="entry name" value="PROTEIN PHOSPHATASE INHIBITOR 2-RELATED"/>
    <property type="match status" value="1"/>
</dbReference>
<evidence type="ECO:0000313" key="8">
    <source>
        <dbReference type="Ensembl" id="ENSCCAP00000021041.1"/>
    </source>
</evidence>
<keyword evidence="4" id="KW-0321">Glycogen metabolism</keyword>
<protein>
    <recommendedName>
        <fullName evidence="10">Protein phosphatase inhibitor 2</fullName>
    </recommendedName>
</protein>
<comment type="function">
    <text evidence="1">Inhibitor of protein-phosphatase 1.</text>
</comment>
<evidence type="ECO:0000256" key="3">
    <source>
        <dbReference type="ARBA" id="ARBA00022553"/>
    </source>
</evidence>
<evidence type="ECO:0000256" key="5">
    <source>
        <dbReference type="ARBA" id="ARBA00023272"/>
    </source>
</evidence>
<keyword evidence="5" id="KW-0650">Protein phosphatase inhibitor</keyword>
<dbReference type="GO" id="GO:0005977">
    <property type="term" value="P:glycogen metabolic process"/>
    <property type="evidence" value="ECO:0007669"/>
    <property type="project" value="UniProtKB-KW"/>
</dbReference>
<comment type="similarity">
    <text evidence="2">Belongs to the protein phosphatase inhibitor 2 family.</text>
</comment>
<proteinExistence type="inferred from homology"/>
<keyword evidence="9" id="KW-1185">Reference proteome</keyword>
<dbReference type="PANTHER" id="PTHR12398">
    <property type="entry name" value="PROTEIN PHOSPHATASE INHIBITOR"/>
    <property type="match status" value="1"/>
</dbReference>
<organism evidence="8 9">
    <name type="scientific">Cebus imitator</name>
    <name type="common">Panamanian white-faced capuchin</name>
    <name type="synonym">Cebus capucinus imitator</name>
    <dbReference type="NCBI Taxonomy" id="2715852"/>
    <lineage>
        <taxon>Eukaryota</taxon>
        <taxon>Metazoa</taxon>
        <taxon>Chordata</taxon>
        <taxon>Craniata</taxon>
        <taxon>Vertebrata</taxon>
        <taxon>Euteleostomi</taxon>
        <taxon>Mammalia</taxon>
        <taxon>Eutheria</taxon>
        <taxon>Euarchontoglires</taxon>
        <taxon>Primates</taxon>
        <taxon>Haplorrhini</taxon>
        <taxon>Platyrrhini</taxon>
        <taxon>Cebidae</taxon>
        <taxon>Cebinae</taxon>
        <taxon>Cebus</taxon>
    </lineage>
</organism>
<feature type="compositionally biased region" description="Polar residues" evidence="7">
    <location>
        <begin position="19"/>
        <end position="28"/>
    </location>
</feature>
<evidence type="ECO:0000256" key="7">
    <source>
        <dbReference type="SAM" id="MobiDB-lite"/>
    </source>
</evidence>
<reference evidence="8" key="2">
    <citation type="submission" date="2025-09" db="UniProtKB">
        <authorList>
            <consortium name="Ensembl"/>
        </authorList>
    </citation>
    <scope>IDENTIFICATION</scope>
</reference>
<evidence type="ECO:0008006" key="10">
    <source>
        <dbReference type="Google" id="ProtNLM"/>
    </source>
</evidence>
<evidence type="ECO:0000256" key="2">
    <source>
        <dbReference type="ARBA" id="ARBA00005472"/>
    </source>
</evidence>
<dbReference type="Gene3D" id="6.10.250.1050">
    <property type="match status" value="1"/>
</dbReference>
<feature type="region of interest" description="Disordered" evidence="7">
    <location>
        <begin position="69"/>
        <end position="94"/>
    </location>
</feature>
<dbReference type="AlphaFoldDB" id="A0A2K5QYR4"/>
<dbReference type="Ensembl" id="ENSCCAT00000038532.1">
    <property type="protein sequence ID" value="ENSCCAP00000021041.1"/>
    <property type="gene ID" value="ENSCCAG00000028375.1"/>
</dbReference>
<sequence length="94" mass="10332">GAASDLYAGHRPIKGILKNKTSMTSSMVASAEQPRAKKPQKRDERNLLATYHPADKDYGFMKIDEPSTPYHSVMGDDGDPCSDAETTGPWHQRA</sequence>
<accession>A0A2K5QYR4</accession>
<reference evidence="8" key="1">
    <citation type="submission" date="2025-08" db="UniProtKB">
        <authorList>
            <consortium name="Ensembl"/>
        </authorList>
    </citation>
    <scope>IDENTIFICATION</scope>
</reference>
<dbReference type="GO" id="GO:0004864">
    <property type="term" value="F:protein phosphatase inhibitor activity"/>
    <property type="evidence" value="ECO:0007669"/>
    <property type="project" value="UniProtKB-KW"/>
</dbReference>
<dbReference type="OMA" id="ETTGPWH"/>
<dbReference type="Pfam" id="PF04979">
    <property type="entry name" value="IPP-2"/>
    <property type="match status" value="1"/>
</dbReference>
<feature type="region of interest" description="Disordered" evidence="7">
    <location>
        <begin position="17"/>
        <end position="45"/>
    </location>
</feature>
<keyword evidence="6" id="KW-0119">Carbohydrate metabolism</keyword>
<evidence type="ECO:0000256" key="1">
    <source>
        <dbReference type="ARBA" id="ARBA00002900"/>
    </source>
</evidence>
<dbReference type="GO" id="GO:0009966">
    <property type="term" value="P:regulation of signal transduction"/>
    <property type="evidence" value="ECO:0007669"/>
    <property type="project" value="InterPro"/>
</dbReference>